<comment type="similarity">
    <text evidence="2">Belongs to the membrane fusion protein (MFP) (TC 8.A.1) family.</text>
</comment>
<keyword evidence="5" id="KW-0997">Cell inner membrane</keyword>
<evidence type="ECO:0000256" key="6">
    <source>
        <dbReference type="ARBA" id="ARBA00023054"/>
    </source>
</evidence>
<comment type="subcellular location">
    <subcellularLocation>
        <location evidence="1">Cell membrane</location>
    </subcellularLocation>
</comment>
<dbReference type="Pfam" id="PF25917">
    <property type="entry name" value="BSH_RND"/>
    <property type="match status" value="1"/>
</dbReference>
<dbReference type="PANTHER" id="PTHR30469">
    <property type="entry name" value="MULTIDRUG RESISTANCE PROTEIN MDTA"/>
    <property type="match status" value="1"/>
</dbReference>
<dbReference type="PANTHER" id="PTHR30469:SF33">
    <property type="entry name" value="SLR1207 PROTEIN"/>
    <property type="match status" value="1"/>
</dbReference>
<dbReference type="Gene3D" id="2.40.420.20">
    <property type="match status" value="1"/>
</dbReference>
<dbReference type="Pfam" id="PF25967">
    <property type="entry name" value="RND-MFP_C"/>
    <property type="match status" value="1"/>
</dbReference>
<dbReference type="Gene3D" id="2.40.50.100">
    <property type="match status" value="1"/>
</dbReference>
<feature type="domain" description="Multidrug resistance protein MdtA-like C-terminal permuted SH3" evidence="13">
    <location>
        <begin position="320"/>
        <end position="382"/>
    </location>
</feature>
<dbReference type="AlphaFoldDB" id="A0AB94IBY8"/>
<accession>A0AB94IBY8</accession>
<evidence type="ECO:0000256" key="5">
    <source>
        <dbReference type="ARBA" id="ARBA00022519"/>
    </source>
</evidence>
<feature type="domain" description="Multidrug resistance protein MdtA-like barrel-sandwich hybrid" evidence="11">
    <location>
        <begin position="63"/>
        <end position="217"/>
    </location>
</feature>
<sequence>MRITTFTKLKYILILVFIIITLSIIIHTFFITKTPPNYITERVMRGNIEETVLADGTISAFKQVSVGAQVSGQIKKLYVELGQEVKKGDRIAEIDDLTQQNNLKQSQASLQSLLAQRSSKQAQLKNYQLTYQRQYTLMQQKVGAQADLDLAKANLDSIKADILSLESDIIRAQIAVDNAKLDLGYTKINAPMDGVVVAIPVEAGQTVNSVQSAPTIVKIAQLDKMTIEAQISEADVIKVKKGMPVYFSILGKPTSFYRGLTLRDIKPAPDSINNESLSTSNTSTTTAIYYNGLFDVDNPERILRISMTAQVYIVLAAADNTLLVPAMAVEISPKDSRKGKVNVLDQNGNVITKNVEIGINNNVQIEILSGLAEGEEVIISGTSMVKNRNMPPMRMRR</sequence>
<feature type="transmembrane region" description="Helical" evidence="9">
    <location>
        <begin position="12"/>
        <end position="31"/>
    </location>
</feature>
<reference evidence="14 15" key="1">
    <citation type="journal article" date="2014" name="Appl. Environ. Microbiol.">
        <title>Genomic features of a bumble bee symbiont reflect its host environment.</title>
        <authorList>
            <person name="Martinson V.G."/>
            <person name="Magoc T."/>
            <person name="Koch H."/>
            <person name="Salzberg S.L."/>
            <person name="Moran N.A."/>
        </authorList>
    </citation>
    <scope>NUCLEOTIDE SEQUENCE [LARGE SCALE GENOMIC DNA]</scope>
    <source>
        <strain evidence="14 15">Bimp</strain>
    </source>
</reference>
<dbReference type="InterPro" id="IPR006143">
    <property type="entry name" value="RND_pump_MFP"/>
</dbReference>
<dbReference type="GO" id="GO:0019898">
    <property type="term" value="C:extrinsic component of membrane"/>
    <property type="evidence" value="ECO:0007669"/>
    <property type="project" value="InterPro"/>
</dbReference>
<dbReference type="Gene3D" id="6.10.140.1990">
    <property type="match status" value="1"/>
</dbReference>
<dbReference type="EMBL" id="AWGA01000062">
    <property type="protein sequence ID" value="TEA26924.1"/>
    <property type="molecule type" value="Genomic_DNA"/>
</dbReference>
<keyword evidence="7 9" id="KW-0472">Membrane</keyword>
<dbReference type="GO" id="GO:0030313">
    <property type="term" value="C:cell envelope"/>
    <property type="evidence" value="ECO:0007669"/>
    <property type="project" value="UniProtKB-SubCell"/>
</dbReference>
<dbReference type="GO" id="GO:1990281">
    <property type="term" value="C:efflux pump complex"/>
    <property type="evidence" value="ECO:0007669"/>
    <property type="project" value="TreeGrafter"/>
</dbReference>
<evidence type="ECO:0000256" key="2">
    <source>
        <dbReference type="ARBA" id="ARBA00009477"/>
    </source>
</evidence>
<gene>
    <name evidence="14" type="ORF">O970_06245</name>
</gene>
<keyword evidence="3" id="KW-0813">Transport</keyword>
<dbReference type="Gene3D" id="2.40.30.170">
    <property type="match status" value="1"/>
</dbReference>
<evidence type="ECO:0000256" key="7">
    <source>
        <dbReference type="ARBA" id="ARBA00023136"/>
    </source>
</evidence>
<evidence type="ECO:0000259" key="12">
    <source>
        <dbReference type="Pfam" id="PF25944"/>
    </source>
</evidence>
<dbReference type="GO" id="GO:1990961">
    <property type="term" value="P:xenobiotic detoxification by transmembrane export across the plasma membrane"/>
    <property type="evidence" value="ECO:0007669"/>
    <property type="project" value="InterPro"/>
</dbReference>
<evidence type="ECO:0000256" key="3">
    <source>
        <dbReference type="ARBA" id="ARBA00022448"/>
    </source>
</evidence>
<feature type="coiled-coil region" evidence="8">
    <location>
        <begin position="110"/>
        <end position="168"/>
    </location>
</feature>
<keyword evidence="4" id="KW-1003">Cell membrane</keyword>
<evidence type="ECO:0000259" key="11">
    <source>
        <dbReference type="Pfam" id="PF25917"/>
    </source>
</evidence>
<dbReference type="NCBIfam" id="TIGR01730">
    <property type="entry name" value="RND_mfp"/>
    <property type="match status" value="1"/>
</dbReference>
<organism evidence="14 15">
    <name type="scientific">Candidatus Schmidhempelia bombi str. Bimp</name>
    <dbReference type="NCBI Taxonomy" id="1387197"/>
    <lineage>
        <taxon>Bacteria</taxon>
        <taxon>Pseudomonadati</taxon>
        <taxon>Pseudomonadota</taxon>
        <taxon>Gammaproteobacteria</taxon>
        <taxon>Orbales</taxon>
        <taxon>Orbaceae</taxon>
        <taxon>Candidatus Schmidhempelia</taxon>
    </lineage>
</organism>
<keyword evidence="9" id="KW-1133">Transmembrane helix</keyword>
<dbReference type="InterPro" id="IPR058627">
    <property type="entry name" value="MdtA-like_C"/>
</dbReference>
<evidence type="ECO:0000313" key="14">
    <source>
        <dbReference type="EMBL" id="TEA26924.1"/>
    </source>
</evidence>
<dbReference type="RefSeq" id="WP_024496267.1">
    <property type="nucleotide sequence ID" value="NZ_AWGA01000062.1"/>
</dbReference>
<dbReference type="InterPro" id="IPR058626">
    <property type="entry name" value="MdtA-like_b-barrel"/>
</dbReference>
<evidence type="ECO:0000256" key="1">
    <source>
        <dbReference type="ARBA" id="ARBA00004236"/>
    </source>
</evidence>
<evidence type="ECO:0000256" key="9">
    <source>
        <dbReference type="SAM" id="Phobius"/>
    </source>
</evidence>
<dbReference type="GO" id="GO:1990195">
    <property type="term" value="C:macrolide transmembrane transporter complex"/>
    <property type="evidence" value="ECO:0007669"/>
    <property type="project" value="InterPro"/>
</dbReference>
<keyword evidence="15" id="KW-1185">Reference proteome</keyword>
<comment type="caution">
    <text evidence="14">The sequence shown here is derived from an EMBL/GenBank/DDBJ whole genome shotgun (WGS) entry which is preliminary data.</text>
</comment>
<evidence type="ECO:0000313" key="15">
    <source>
        <dbReference type="Proteomes" id="UP000506160"/>
    </source>
</evidence>
<dbReference type="GO" id="GO:0015562">
    <property type="term" value="F:efflux transmembrane transporter activity"/>
    <property type="evidence" value="ECO:0007669"/>
    <property type="project" value="TreeGrafter"/>
</dbReference>
<evidence type="ECO:0000259" key="13">
    <source>
        <dbReference type="Pfam" id="PF25967"/>
    </source>
</evidence>
<keyword evidence="6 8" id="KW-0175">Coiled coil</keyword>
<dbReference type="Proteomes" id="UP000506160">
    <property type="component" value="Unassembled WGS sequence"/>
</dbReference>
<keyword evidence="9" id="KW-0812">Transmembrane</keyword>
<dbReference type="Pfam" id="PF25876">
    <property type="entry name" value="HH_MFP_RND"/>
    <property type="match status" value="1"/>
</dbReference>
<feature type="domain" description="Multidrug resistance protein MdtA-like beta-barrel" evidence="12">
    <location>
        <begin position="225"/>
        <end position="314"/>
    </location>
</feature>
<dbReference type="InterPro" id="IPR058624">
    <property type="entry name" value="MdtA-like_HH"/>
</dbReference>
<evidence type="ECO:0000256" key="4">
    <source>
        <dbReference type="ARBA" id="ARBA00022475"/>
    </source>
</evidence>
<proteinExistence type="inferred from homology"/>
<evidence type="ECO:0000256" key="8">
    <source>
        <dbReference type="SAM" id="Coils"/>
    </source>
</evidence>
<protein>
    <submittedName>
        <fullName evidence="14">Efflux RND transporter periplasmic adaptor subunit</fullName>
    </submittedName>
</protein>
<dbReference type="Pfam" id="PF25944">
    <property type="entry name" value="Beta-barrel_RND"/>
    <property type="match status" value="1"/>
</dbReference>
<feature type="domain" description="Multidrug resistance protein MdtA-like alpha-helical hairpin" evidence="10">
    <location>
        <begin position="110"/>
        <end position="186"/>
    </location>
</feature>
<dbReference type="InterPro" id="IPR030190">
    <property type="entry name" value="MacA_alpha-hairpin_sf"/>
</dbReference>
<dbReference type="SUPFAM" id="SSF111369">
    <property type="entry name" value="HlyD-like secretion proteins"/>
    <property type="match status" value="1"/>
</dbReference>
<evidence type="ECO:0000259" key="10">
    <source>
        <dbReference type="Pfam" id="PF25876"/>
    </source>
</evidence>
<dbReference type="InterPro" id="IPR058625">
    <property type="entry name" value="MdtA-like_BSH"/>
</dbReference>
<name>A0AB94IBY8_9GAMM</name>